<protein>
    <submittedName>
        <fullName evidence="2">Transcription factor rfx3</fullName>
    </submittedName>
</protein>
<accession>A0ABD2QNM0</accession>
<keyword evidence="3" id="KW-1185">Reference proteome</keyword>
<comment type="caution">
    <text evidence="2">The sequence shown here is derived from an EMBL/GenBank/DDBJ whole genome shotgun (WGS) entry which is preliminary data.</text>
</comment>
<dbReference type="AlphaFoldDB" id="A0ABD2QNM0"/>
<feature type="domain" description="RFX1-4/6/8-like BCD" evidence="1">
    <location>
        <begin position="8"/>
        <end position="104"/>
    </location>
</feature>
<proteinExistence type="predicted"/>
<dbReference type="InterPro" id="IPR057321">
    <property type="entry name" value="RFX1-4/6/8-like_BCD"/>
</dbReference>
<dbReference type="Pfam" id="PF25340">
    <property type="entry name" value="BCD_RFX"/>
    <property type="match status" value="1"/>
</dbReference>
<evidence type="ECO:0000313" key="2">
    <source>
        <dbReference type="EMBL" id="KAL3320997.1"/>
    </source>
</evidence>
<sequence>MRSVPIAIQMLKHEICELLKAKLDISCWLSWIDWCIVRCAKKHMALHGEALSQLELFRQVMLSWILCSSLVIRDLTLKSAGSFGQCHILRLFCDEYATFKLEQLSTMPLELLVDFLTQTPDPRLEFHLRNAFLAYLSDQLMCNNHQQQKLLLSMNQQSVQTKAMLTKTLLLFGSHLDSENLTNFLSPTDVEQYNKDPLLTSQNSQIRPIDQCDLHWPAFNSMNNFLSFDQCHSSIR</sequence>
<name>A0ABD2QNM0_9PLAT</name>
<dbReference type="Proteomes" id="UP001626550">
    <property type="component" value="Unassembled WGS sequence"/>
</dbReference>
<dbReference type="EMBL" id="JBJKFK010000016">
    <property type="protein sequence ID" value="KAL3320997.1"/>
    <property type="molecule type" value="Genomic_DNA"/>
</dbReference>
<evidence type="ECO:0000259" key="1">
    <source>
        <dbReference type="Pfam" id="PF25340"/>
    </source>
</evidence>
<gene>
    <name evidence="2" type="primary">RFX3_2</name>
    <name evidence="2" type="ORF">Ciccas_000319</name>
</gene>
<evidence type="ECO:0000313" key="3">
    <source>
        <dbReference type="Proteomes" id="UP001626550"/>
    </source>
</evidence>
<reference evidence="2 3" key="1">
    <citation type="submission" date="2024-11" db="EMBL/GenBank/DDBJ databases">
        <title>Adaptive evolution of stress response genes in parasites aligns with host niche diversity.</title>
        <authorList>
            <person name="Hahn C."/>
            <person name="Resl P."/>
        </authorList>
    </citation>
    <scope>NUCLEOTIDE SEQUENCE [LARGE SCALE GENOMIC DNA]</scope>
    <source>
        <strain evidence="2">EGGRZ-B1_66</strain>
        <tissue evidence="2">Body</tissue>
    </source>
</reference>
<organism evidence="2 3">
    <name type="scientific">Cichlidogyrus casuarinus</name>
    <dbReference type="NCBI Taxonomy" id="1844966"/>
    <lineage>
        <taxon>Eukaryota</taxon>
        <taxon>Metazoa</taxon>
        <taxon>Spiralia</taxon>
        <taxon>Lophotrochozoa</taxon>
        <taxon>Platyhelminthes</taxon>
        <taxon>Monogenea</taxon>
        <taxon>Monopisthocotylea</taxon>
        <taxon>Dactylogyridea</taxon>
        <taxon>Ancyrocephalidae</taxon>
        <taxon>Cichlidogyrus</taxon>
    </lineage>
</organism>